<dbReference type="GO" id="GO:0016787">
    <property type="term" value="F:hydrolase activity"/>
    <property type="evidence" value="ECO:0007669"/>
    <property type="project" value="UniProtKB-KW"/>
</dbReference>
<evidence type="ECO:0000313" key="4">
    <source>
        <dbReference type="Proteomes" id="UP000664417"/>
    </source>
</evidence>
<dbReference type="Gene3D" id="3.60.60.10">
    <property type="entry name" value="Penicillin V Acylase, Chain A"/>
    <property type="match status" value="1"/>
</dbReference>
<keyword evidence="4" id="KW-1185">Reference proteome</keyword>
<dbReference type="RefSeq" id="WP_207861838.1">
    <property type="nucleotide sequence ID" value="NZ_JAFREP010000028.1"/>
</dbReference>
<name>A0A8J7QPR4_9BACT</name>
<gene>
    <name evidence="3" type="ORF">J3U88_25520</name>
</gene>
<protein>
    <submittedName>
        <fullName evidence="3">Linear amide C-N hydrolase</fullName>
    </submittedName>
</protein>
<evidence type="ECO:0000259" key="2">
    <source>
        <dbReference type="Pfam" id="PF02275"/>
    </source>
</evidence>
<sequence length="112" mass="12612">MALSQAAARFGGDHYPTDHDGAVNLAWNIIANINIPIGAAVSTEHPDELDYTQWVSVSDLGRRRYYFRDYDNLDIRFVDLMKLGTVNTPLAFSMKQAPRYQELTDSGQAMTE</sequence>
<reference evidence="3" key="1">
    <citation type="submission" date="2021-03" db="EMBL/GenBank/DDBJ databases">
        <authorList>
            <person name="Wang G."/>
        </authorList>
    </citation>
    <scope>NUCLEOTIDE SEQUENCE</scope>
    <source>
        <strain evidence="3">KCTC 12899</strain>
    </source>
</reference>
<dbReference type="InterPro" id="IPR029055">
    <property type="entry name" value="Ntn_hydrolases_N"/>
</dbReference>
<dbReference type="InterPro" id="IPR029132">
    <property type="entry name" value="CBAH/NAAA_C"/>
</dbReference>
<dbReference type="EMBL" id="JAFREP010000028">
    <property type="protein sequence ID" value="MBO1321865.1"/>
    <property type="molecule type" value="Genomic_DNA"/>
</dbReference>
<feature type="domain" description="Choloylglycine hydrolase/NAAA C-terminal" evidence="2">
    <location>
        <begin position="18"/>
        <end position="82"/>
    </location>
</feature>
<evidence type="ECO:0000313" key="3">
    <source>
        <dbReference type="EMBL" id="MBO1321865.1"/>
    </source>
</evidence>
<dbReference type="SUPFAM" id="SSF56235">
    <property type="entry name" value="N-terminal nucleophile aminohydrolases (Ntn hydrolases)"/>
    <property type="match status" value="1"/>
</dbReference>
<dbReference type="Proteomes" id="UP000664417">
    <property type="component" value="Unassembled WGS sequence"/>
</dbReference>
<proteinExistence type="predicted"/>
<evidence type="ECO:0000256" key="1">
    <source>
        <dbReference type="ARBA" id="ARBA00022801"/>
    </source>
</evidence>
<keyword evidence="1 3" id="KW-0378">Hydrolase</keyword>
<organism evidence="3 4">
    <name type="scientific">Acanthopleuribacter pedis</name>
    <dbReference type="NCBI Taxonomy" id="442870"/>
    <lineage>
        <taxon>Bacteria</taxon>
        <taxon>Pseudomonadati</taxon>
        <taxon>Acidobacteriota</taxon>
        <taxon>Holophagae</taxon>
        <taxon>Acanthopleuribacterales</taxon>
        <taxon>Acanthopleuribacteraceae</taxon>
        <taxon>Acanthopleuribacter</taxon>
    </lineage>
</organism>
<dbReference type="AlphaFoldDB" id="A0A8J7QPR4"/>
<comment type="caution">
    <text evidence="3">The sequence shown here is derived from an EMBL/GenBank/DDBJ whole genome shotgun (WGS) entry which is preliminary data.</text>
</comment>
<accession>A0A8J7QPR4</accession>
<dbReference type="Pfam" id="PF02275">
    <property type="entry name" value="CBAH"/>
    <property type="match status" value="1"/>
</dbReference>